<keyword evidence="1" id="KW-0732">Signal</keyword>
<dbReference type="RefSeq" id="WP_170071579.1">
    <property type="nucleotide sequence ID" value="NZ_JABBCX010000002.1"/>
</dbReference>
<dbReference type="PROSITE" id="PS51257">
    <property type="entry name" value="PROKAR_LIPOPROTEIN"/>
    <property type="match status" value="1"/>
</dbReference>
<evidence type="ECO:0000256" key="1">
    <source>
        <dbReference type="SAM" id="SignalP"/>
    </source>
</evidence>
<dbReference type="AlphaFoldDB" id="A0A7X9U5V7"/>
<comment type="caution">
    <text evidence="2">The sequence shown here is derived from an EMBL/GenBank/DDBJ whole genome shotgun (WGS) entry which is preliminary data.</text>
</comment>
<feature type="signal peptide" evidence="1">
    <location>
        <begin position="1"/>
        <end position="20"/>
    </location>
</feature>
<protein>
    <recommendedName>
        <fullName evidence="4">Lipoprotein</fullName>
    </recommendedName>
</protein>
<reference evidence="2 3" key="1">
    <citation type="submission" date="2020-04" db="EMBL/GenBank/DDBJ databases">
        <title>Genome Sequencing and Assembley of Pseudoalteromonas artica.</title>
        <authorList>
            <person name="Akerly B."/>
            <person name="Cook G."/>
        </authorList>
    </citation>
    <scope>NUCLEOTIDE SEQUENCE [LARGE SCALE GENOMIC DNA]</scope>
    <source>
        <strain evidence="2 3">NEC-BIFX-0059</strain>
    </source>
</reference>
<feature type="chain" id="PRO_5030697493" description="Lipoprotein" evidence="1">
    <location>
        <begin position="21"/>
        <end position="161"/>
    </location>
</feature>
<proteinExistence type="predicted"/>
<sequence length="161" mass="17624">MFFNRAVFLVFTLLSGCSIAKSVDSFSLSEMSETQYLLETAAQPTIKVIADVQGADELELVKVYDLTCNGVNYQVPAVKGDIENAVSITEHIEYFIFKNVGDNLSAIKTIGSIEVKRRSDGIVVNEHTIDPSLTSFNKNLCNSINRSGDMDYPIQFAGAGN</sequence>
<organism evidence="2 3">
    <name type="scientific">Pseudoalteromonas arctica</name>
    <dbReference type="NCBI Taxonomy" id="394751"/>
    <lineage>
        <taxon>Bacteria</taxon>
        <taxon>Pseudomonadati</taxon>
        <taxon>Pseudomonadota</taxon>
        <taxon>Gammaproteobacteria</taxon>
        <taxon>Alteromonadales</taxon>
        <taxon>Pseudoalteromonadaceae</taxon>
        <taxon>Pseudoalteromonas</taxon>
    </lineage>
</organism>
<accession>A0A7X9U5V7</accession>
<name>A0A7X9U5V7_9GAMM</name>
<gene>
    <name evidence="2" type="ORF">HHL01_07770</name>
</gene>
<evidence type="ECO:0000313" key="3">
    <source>
        <dbReference type="Proteomes" id="UP000519126"/>
    </source>
</evidence>
<evidence type="ECO:0000313" key="2">
    <source>
        <dbReference type="EMBL" id="NMF48078.1"/>
    </source>
</evidence>
<dbReference type="EMBL" id="JABBCX010000002">
    <property type="protein sequence ID" value="NMF48078.1"/>
    <property type="molecule type" value="Genomic_DNA"/>
</dbReference>
<dbReference type="Proteomes" id="UP000519126">
    <property type="component" value="Unassembled WGS sequence"/>
</dbReference>
<evidence type="ECO:0008006" key="4">
    <source>
        <dbReference type="Google" id="ProtNLM"/>
    </source>
</evidence>